<feature type="transmembrane region" description="Helical" evidence="9">
    <location>
        <begin position="174"/>
        <end position="198"/>
    </location>
</feature>
<feature type="transmembrane region" description="Helical" evidence="9">
    <location>
        <begin position="295"/>
        <end position="315"/>
    </location>
</feature>
<evidence type="ECO:0000313" key="11">
    <source>
        <dbReference type="Proteomes" id="UP000199673"/>
    </source>
</evidence>
<feature type="transmembrane region" description="Helical" evidence="9">
    <location>
        <begin position="228"/>
        <end position="249"/>
    </location>
</feature>
<evidence type="ECO:0000256" key="8">
    <source>
        <dbReference type="SAM" id="MobiDB-lite"/>
    </source>
</evidence>
<dbReference type="Proteomes" id="UP000199673">
    <property type="component" value="Unassembled WGS sequence"/>
</dbReference>
<feature type="region of interest" description="Disordered" evidence="8">
    <location>
        <begin position="128"/>
        <end position="162"/>
    </location>
</feature>
<dbReference type="Pfam" id="PF01594">
    <property type="entry name" value="AI-2E_transport"/>
    <property type="match status" value="1"/>
</dbReference>
<feature type="transmembrane region" description="Helical" evidence="9">
    <location>
        <begin position="261"/>
        <end position="283"/>
    </location>
</feature>
<evidence type="ECO:0000256" key="3">
    <source>
        <dbReference type="ARBA" id="ARBA00022448"/>
    </source>
</evidence>
<evidence type="ECO:0000256" key="9">
    <source>
        <dbReference type="SAM" id="Phobius"/>
    </source>
</evidence>
<dbReference type="EMBL" id="FPBF01000003">
    <property type="protein sequence ID" value="SFT92052.1"/>
    <property type="molecule type" value="Genomic_DNA"/>
</dbReference>
<sequence>MKSKEILLIITLLVLGTYFSVVGIIEAGGFLKPLAIAALLTLICIPLCRRMESWKFPRGLSALLSVLLSFLVFVSFFLIISAQVANISDRWPELKRQAKPKLEELQKTVTEKTGLNLQQQLGVFGFSGQSPQNDTEAEANQSLGESQSSEKTTSDSQPTPEKVVSNASQEIGNIVMNFFSFLSSAALTLVYLFFLLLYRKKVKLSILRFFSKQNREEAEEVMKHIIELALNFIVGRFILIVFLAIIYSIGLSVSGIENAVLISLIAAVLSLVPFVGNIIGYVLALTMAVFSGAQLGGIVGVTLTFGLAQFVESYILEPYVVGSKVEVNPLVTIVAVILGGSIWGIVGMILSIPIAGIAKIVFDATPALNPLGYALGEEDVEGADEQNFLSKWGEKLLDKFSKK</sequence>
<dbReference type="OrthoDB" id="9793390at2"/>
<evidence type="ECO:0000256" key="2">
    <source>
        <dbReference type="ARBA" id="ARBA00009773"/>
    </source>
</evidence>
<feature type="transmembrane region" description="Helical" evidence="9">
    <location>
        <begin position="327"/>
        <end position="350"/>
    </location>
</feature>
<dbReference type="RefSeq" id="WP_091694263.1">
    <property type="nucleotide sequence ID" value="NZ_FPBF01000003.1"/>
</dbReference>
<accession>A0A1I7BY18</accession>
<dbReference type="GO" id="GO:0005886">
    <property type="term" value="C:plasma membrane"/>
    <property type="evidence" value="ECO:0007669"/>
    <property type="project" value="UniProtKB-SubCell"/>
</dbReference>
<comment type="similarity">
    <text evidence="2">Belongs to the autoinducer-2 exporter (AI-2E) (TC 2.A.86) family.</text>
</comment>
<protein>
    <submittedName>
        <fullName evidence="10">Predicted PurR-regulated permease PerM</fullName>
    </submittedName>
</protein>
<dbReference type="AlphaFoldDB" id="A0A1I7BY18"/>
<comment type="subcellular location">
    <subcellularLocation>
        <location evidence="1">Cell membrane</location>
        <topology evidence="1">Multi-pass membrane protein</topology>
    </subcellularLocation>
</comment>
<evidence type="ECO:0000256" key="4">
    <source>
        <dbReference type="ARBA" id="ARBA00022475"/>
    </source>
</evidence>
<evidence type="ECO:0000313" key="10">
    <source>
        <dbReference type="EMBL" id="SFT92052.1"/>
    </source>
</evidence>
<dbReference type="PANTHER" id="PTHR21716">
    <property type="entry name" value="TRANSMEMBRANE PROTEIN"/>
    <property type="match status" value="1"/>
</dbReference>
<feature type="transmembrane region" description="Helical" evidence="9">
    <location>
        <begin position="60"/>
        <end position="85"/>
    </location>
</feature>
<keyword evidence="11" id="KW-1185">Reference proteome</keyword>
<feature type="transmembrane region" description="Helical" evidence="9">
    <location>
        <begin position="7"/>
        <end position="25"/>
    </location>
</feature>
<name>A0A1I7BY18_9BACT</name>
<organism evidence="10 11">
    <name type="scientific">Algoriphagus locisalis</name>
    <dbReference type="NCBI Taxonomy" id="305507"/>
    <lineage>
        <taxon>Bacteria</taxon>
        <taxon>Pseudomonadati</taxon>
        <taxon>Bacteroidota</taxon>
        <taxon>Cytophagia</taxon>
        <taxon>Cytophagales</taxon>
        <taxon>Cyclobacteriaceae</taxon>
        <taxon>Algoriphagus</taxon>
    </lineage>
</organism>
<evidence type="ECO:0000256" key="5">
    <source>
        <dbReference type="ARBA" id="ARBA00022692"/>
    </source>
</evidence>
<dbReference type="InterPro" id="IPR002549">
    <property type="entry name" value="AI-2E-like"/>
</dbReference>
<feature type="transmembrane region" description="Helical" evidence="9">
    <location>
        <begin position="31"/>
        <end position="48"/>
    </location>
</feature>
<evidence type="ECO:0000256" key="1">
    <source>
        <dbReference type="ARBA" id="ARBA00004651"/>
    </source>
</evidence>
<keyword evidence="5 9" id="KW-0812">Transmembrane</keyword>
<keyword evidence="4" id="KW-1003">Cell membrane</keyword>
<evidence type="ECO:0000256" key="7">
    <source>
        <dbReference type="ARBA" id="ARBA00023136"/>
    </source>
</evidence>
<keyword evidence="3" id="KW-0813">Transport</keyword>
<proteinExistence type="inferred from homology"/>
<keyword evidence="7 9" id="KW-0472">Membrane</keyword>
<gene>
    <name evidence="10" type="ORF">SAMN04489724_2836</name>
</gene>
<reference evidence="11" key="1">
    <citation type="submission" date="2016-10" db="EMBL/GenBank/DDBJ databases">
        <authorList>
            <person name="Varghese N."/>
            <person name="Submissions S."/>
        </authorList>
    </citation>
    <scope>NUCLEOTIDE SEQUENCE [LARGE SCALE GENOMIC DNA]</scope>
    <source>
        <strain evidence="11">DSM 23445</strain>
    </source>
</reference>
<keyword evidence="6 9" id="KW-1133">Transmembrane helix</keyword>
<dbReference type="PANTHER" id="PTHR21716:SF53">
    <property type="entry name" value="PERMEASE PERM-RELATED"/>
    <property type="match status" value="1"/>
</dbReference>
<evidence type="ECO:0000256" key="6">
    <source>
        <dbReference type="ARBA" id="ARBA00022989"/>
    </source>
</evidence>